<gene>
    <name evidence="3" type="primary">LOC110776315</name>
</gene>
<dbReference type="GeneID" id="110776315"/>
<dbReference type="Proteomes" id="UP000813463">
    <property type="component" value="Chromosome 6"/>
</dbReference>
<reference evidence="3" key="2">
    <citation type="submission" date="2025-08" db="UniProtKB">
        <authorList>
            <consortium name="RefSeq"/>
        </authorList>
    </citation>
    <scope>IDENTIFICATION</scope>
    <source>
        <tissue evidence="3">Leaf</tissue>
    </source>
</reference>
<evidence type="ECO:0000259" key="1">
    <source>
        <dbReference type="Pfam" id="PF13966"/>
    </source>
</evidence>
<organism evidence="2 3">
    <name type="scientific">Spinacia oleracea</name>
    <name type="common">Spinach</name>
    <dbReference type="NCBI Taxonomy" id="3562"/>
    <lineage>
        <taxon>Eukaryota</taxon>
        <taxon>Viridiplantae</taxon>
        <taxon>Streptophyta</taxon>
        <taxon>Embryophyta</taxon>
        <taxon>Tracheophyta</taxon>
        <taxon>Spermatophyta</taxon>
        <taxon>Magnoliopsida</taxon>
        <taxon>eudicotyledons</taxon>
        <taxon>Gunneridae</taxon>
        <taxon>Pentapetalae</taxon>
        <taxon>Caryophyllales</taxon>
        <taxon>Chenopodiaceae</taxon>
        <taxon>Chenopodioideae</taxon>
        <taxon>Anserineae</taxon>
        <taxon>Spinacia</taxon>
    </lineage>
</organism>
<evidence type="ECO:0000313" key="3">
    <source>
        <dbReference type="RefSeq" id="XP_021836555.2"/>
    </source>
</evidence>
<keyword evidence="2" id="KW-1185">Reference proteome</keyword>
<protein>
    <recommendedName>
        <fullName evidence="1">Reverse transcriptase zinc-binding domain-containing protein</fullName>
    </recommendedName>
</protein>
<reference evidence="2" key="1">
    <citation type="journal article" date="2021" name="Nat. Commun.">
        <title>Genomic analyses provide insights into spinach domestication and the genetic basis of agronomic traits.</title>
        <authorList>
            <person name="Cai X."/>
            <person name="Sun X."/>
            <person name="Xu C."/>
            <person name="Sun H."/>
            <person name="Wang X."/>
            <person name="Ge C."/>
            <person name="Zhang Z."/>
            <person name="Wang Q."/>
            <person name="Fei Z."/>
            <person name="Jiao C."/>
            <person name="Wang Q."/>
        </authorList>
    </citation>
    <scope>NUCLEOTIDE SEQUENCE [LARGE SCALE GENOMIC DNA]</scope>
    <source>
        <strain evidence="2">cv. Varoflay</strain>
    </source>
</reference>
<sequence length="249" mass="29498">MGKYVWALAIKQDNVWIKWISSVYLKDGDWWEYKPPVSASWYWKQICKTKEQLKHFFTQSDFRGMATYSVKQIYETIIGTKPRVHWDKVVWNRLNIPKHRFISWLAMQSRLQTTSKMARIGVSQSAMCLICGQEDETHQHLFFQCVYSCDCIRAIKSWLGLSININSLTNLISQIGHSRWSKFKKQVYYAVLMAAVYLIWHCRNTSFWENYVPTVNHTVNKLKQVVRGRIHAVMPKSVSRKDSEWFMSL</sequence>
<dbReference type="AlphaFoldDB" id="A0A9R0HTS4"/>
<dbReference type="PANTHER" id="PTHR33116:SF84">
    <property type="entry name" value="RNA-DIRECTED DNA POLYMERASE"/>
    <property type="match status" value="1"/>
</dbReference>
<feature type="domain" description="Reverse transcriptase zinc-binding" evidence="1">
    <location>
        <begin position="68"/>
        <end position="149"/>
    </location>
</feature>
<dbReference type="RefSeq" id="XP_021836555.2">
    <property type="nucleotide sequence ID" value="XM_021980863.2"/>
</dbReference>
<dbReference type="KEGG" id="soe:110776315"/>
<proteinExistence type="predicted"/>
<evidence type="ECO:0000313" key="2">
    <source>
        <dbReference type="Proteomes" id="UP000813463"/>
    </source>
</evidence>
<dbReference type="Pfam" id="PF13966">
    <property type="entry name" value="zf-RVT"/>
    <property type="match status" value="1"/>
</dbReference>
<accession>A0A9R0HTS4</accession>
<name>A0A9R0HTS4_SPIOL</name>
<dbReference type="PANTHER" id="PTHR33116">
    <property type="entry name" value="REVERSE TRANSCRIPTASE ZINC-BINDING DOMAIN-CONTAINING PROTEIN-RELATED-RELATED"/>
    <property type="match status" value="1"/>
</dbReference>
<dbReference type="InterPro" id="IPR026960">
    <property type="entry name" value="RVT-Znf"/>
</dbReference>